<gene>
    <name evidence="8" type="primary">ispF</name>
    <name evidence="11" type="ORF">DealDRAFT_2332</name>
</gene>
<feature type="binding site" evidence="8">
    <location>
        <position position="10"/>
    </location>
    <ligand>
        <name>a divalent metal cation</name>
        <dbReference type="ChEBI" id="CHEBI:60240"/>
    </ligand>
</feature>
<dbReference type="PROSITE" id="PS01350">
    <property type="entry name" value="ISPF"/>
    <property type="match status" value="1"/>
</dbReference>
<feature type="binding site" evidence="8">
    <location>
        <begin position="61"/>
        <end position="65"/>
    </location>
    <ligand>
        <name>4-CDP-2-C-methyl-D-erythritol 2-phosphate</name>
        <dbReference type="ChEBI" id="CHEBI:57919"/>
    </ligand>
</feature>
<name>C0GIM3_DETAL</name>
<comment type="similarity">
    <text evidence="3 8 9">Belongs to the IspF family.</text>
</comment>
<feature type="binding site" evidence="8">
    <location>
        <begin position="56"/>
        <end position="58"/>
    </location>
    <ligand>
        <name>4-CDP-2-C-methyl-D-erythritol 2-phosphate</name>
        <dbReference type="ChEBI" id="CHEBI:57919"/>
    </ligand>
</feature>
<comment type="cofactor">
    <cofactor evidence="8">
        <name>a divalent metal cation</name>
        <dbReference type="ChEBI" id="CHEBI:60240"/>
    </cofactor>
    <text evidence="8">Binds 1 divalent metal cation per subunit.</text>
</comment>
<feature type="binding site" evidence="8">
    <location>
        <position position="8"/>
    </location>
    <ligand>
        <name>a divalent metal cation</name>
        <dbReference type="ChEBI" id="CHEBI:60240"/>
    </ligand>
</feature>
<feature type="binding site" evidence="8">
    <location>
        <begin position="8"/>
        <end position="10"/>
    </location>
    <ligand>
        <name>4-CDP-2-C-methyl-D-erythritol 2-phosphate</name>
        <dbReference type="ChEBI" id="CHEBI:57919"/>
    </ligand>
</feature>
<keyword evidence="7 8" id="KW-0456">Lyase</keyword>
<dbReference type="Gene3D" id="3.30.1330.50">
    <property type="entry name" value="2-C-methyl-D-erythritol 2,4-cyclodiphosphate synthase"/>
    <property type="match status" value="1"/>
</dbReference>
<evidence type="ECO:0000256" key="1">
    <source>
        <dbReference type="ARBA" id="ARBA00000200"/>
    </source>
</evidence>
<feature type="binding site" evidence="8">
    <location>
        <begin position="34"/>
        <end position="35"/>
    </location>
    <ligand>
        <name>4-CDP-2-C-methyl-D-erythritol 2-phosphate</name>
        <dbReference type="ChEBI" id="CHEBI:57919"/>
    </ligand>
</feature>
<comment type="caution">
    <text evidence="11">The sequence shown here is derived from an EMBL/GenBank/DDBJ whole genome shotgun (WGS) entry which is preliminary data.</text>
</comment>
<dbReference type="EMBL" id="ACJM01000012">
    <property type="protein sequence ID" value="EEG76884.1"/>
    <property type="molecule type" value="Genomic_DNA"/>
</dbReference>
<evidence type="ECO:0000256" key="7">
    <source>
        <dbReference type="ARBA" id="ARBA00023239"/>
    </source>
</evidence>
<feature type="binding site" evidence="8">
    <location>
        <position position="42"/>
    </location>
    <ligand>
        <name>a divalent metal cation</name>
        <dbReference type="ChEBI" id="CHEBI:60240"/>
    </ligand>
</feature>
<dbReference type="Pfam" id="PF02542">
    <property type="entry name" value="YgbB"/>
    <property type="match status" value="1"/>
</dbReference>
<keyword evidence="6 8" id="KW-0414">Isoprene biosynthesis</keyword>
<proteinExistence type="inferred from homology"/>
<dbReference type="Proteomes" id="UP000006443">
    <property type="component" value="Unassembled WGS sequence"/>
</dbReference>
<evidence type="ECO:0000256" key="6">
    <source>
        <dbReference type="ARBA" id="ARBA00023229"/>
    </source>
</evidence>
<dbReference type="FunFam" id="3.30.1330.50:FF:000001">
    <property type="entry name" value="2-C-methyl-D-erythritol 2,4-cyclodiphosphate synthase"/>
    <property type="match status" value="1"/>
</dbReference>
<dbReference type="NCBIfam" id="TIGR00151">
    <property type="entry name" value="ispF"/>
    <property type="match status" value="1"/>
</dbReference>
<dbReference type="InterPro" id="IPR036571">
    <property type="entry name" value="MECDP_synthase_sf"/>
</dbReference>
<protein>
    <recommendedName>
        <fullName evidence="4 8">2-C-methyl-D-erythritol 2,4-cyclodiphosphate synthase</fullName>
        <shortName evidence="8">MECDP-synthase</shortName>
        <shortName evidence="8">MECPP-synthase</shortName>
        <shortName evidence="8">MECPS</shortName>
        <ecNumber evidence="4 8">4.6.1.12</ecNumber>
    </recommendedName>
</protein>
<feature type="binding site" evidence="8">
    <location>
        <begin position="132"/>
        <end position="135"/>
    </location>
    <ligand>
        <name>4-CDP-2-C-methyl-D-erythritol 2-phosphate</name>
        <dbReference type="ChEBI" id="CHEBI:57919"/>
    </ligand>
</feature>
<comment type="catalytic activity">
    <reaction evidence="1 8 9">
        <text>4-CDP-2-C-methyl-D-erythritol 2-phosphate = 2-C-methyl-D-erythritol 2,4-cyclic diphosphate + CMP</text>
        <dbReference type="Rhea" id="RHEA:23864"/>
        <dbReference type="ChEBI" id="CHEBI:57919"/>
        <dbReference type="ChEBI" id="CHEBI:58483"/>
        <dbReference type="ChEBI" id="CHEBI:60377"/>
        <dbReference type="EC" id="4.6.1.12"/>
    </reaction>
</comment>
<dbReference type="GO" id="GO:0016114">
    <property type="term" value="P:terpenoid biosynthetic process"/>
    <property type="evidence" value="ECO:0007669"/>
    <property type="project" value="InterPro"/>
</dbReference>
<feature type="site" description="Transition state stabilizer" evidence="8">
    <location>
        <position position="133"/>
    </location>
</feature>
<evidence type="ECO:0000256" key="4">
    <source>
        <dbReference type="ARBA" id="ARBA00012579"/>
    </source>
</evidence>
<dbReference type="OrthoDB" id="9804336at2"/>
<comment type="subunit">
    <text evidence="8">Homotrimer.</text>
</comment>
<feature type="domain" description="2-C-methyl-D-erythritol 2,4-cyclodiphosphate synthase" evidence="10">
    <location>
        <begin position="1"/>
        <end position="149"/>
    </location>
</feature>
<dbReference type="InterPro" id="IPR003526">
    <property type="entry name" value="MECDP_synthase"/>
</dbReference>
<feature type="site" description="Transition state stabilizer" evidence="8">
    <location>
        <position position="34"/>
    </location>
</feature>
<dbReference type="STRING" id="555088.DealDRAFT_2332"/>
<dbReference type="eggNOG" id="COG0245">
    <property type="taxonomic scope" value="Bacteria"/>
</dbReference>
<comment type="caution">
    <text evidence="8">Lacks conserved residue(s) required for the propagation of feature annotation.</text>
</comment>
<dbReference type="GO" id="GO:0008685">
    <property type="term" value="F:2-C-methyl-D-erythritol 2,4-cyclodiphosphate synthase activity"/>
    <property type="evidence" value="ECO:0007669"/>
    <property type="project" value="UniProtKB-UniRule"/>
</dbReference>
<dbReference type="EC" id="4.6.1.12" evidence="4 8"/>
<accession>C0GIM3</accession>
<evidence type="ECO:0000313" key="11">
    <source>
        <dbReference type="EMBL" id="EEG76884.1"/>
    </source>
</evidence>
<evidence type="ECO:0000256" key="2">
    <source>
        <dbReference type="ARBA" id="ARBA00004709"/>
    </source>
</evidence>
<dbReference type="SUPFAM" id="SSF69765">
    <property type="entry name" value="IpsF-like"/>
    <property type="match status" value="1"/>
</dbReference>
<dbReference type="CDD" id="cd00554">
    <property type="entry name" value="MECDP_synthase"/>
    <property type="match status" value="1"/>
</dbReference>
<evidence type="ECO:0000259" key="10">
    <source>
        <dbReference type="Pfam" id="PF02542"/>
    </source>
</evidence>
<dbReference type="GO" id="GO:0019288">
    <property type="term" value="P:isopentenyl diphosphate biosynthetic process, methylerythritol 4-phosphate pathway"/>
    <property type="evidence" value="ECO:0007669"/>
    <property type="project" value="UniProtKB-UniRule"/>
</dbReference>
<dbReference type="PANTHER" id="PTHR43181:SF1">
    <property type="entry name" value="2-C-METHYL-D-ERYTHRITOL 2,4-CYCLODIPHOSPHATE SYNTHASE, CHLOROPLASTIC"/>
    <property type="match status" value="1"/>
</dbReference>
<sequence length="157" mass="16593">MRIGTGYDVHRLVPERPLILGGVTIPHELGLLGHSDADVLVHAIMDAMLGALALGDIGKHFPDTDPAYKGISSIKLLEHVGNLCRQKGYTVGNIDSVIIAQRPKLGPHIEAMRQNIAAALDVPVDLISVKATTTEGLGFCGTEEGIAAWGSGLMLLI</sequence>
<comment type="pathway">
    <text evidence="2 8">Isoprenoid biosynthesis; isopentenyl diphosphate biosynthesis via DXP pathway; isopentenyl diphosphate from 1-deoxy-D-xylulose 5-phosphate: step 4/6.</text>
</comment>
<reference evidence="11 12" key="1">
    <citation type="submission" date="2009-02" db="EMBL/GenBank/DDBJ databases">
        <title>Sequencing of the draft genome and assembly of Dethiobacter alkaliphilus AHT 1.</title>
        <authorList>
            <consortium name="US DOE Joint Genome Institute (JGI-PGF)"/>
            <person name="Lucas S."/>
            <person name="Copeland A."/>
            <person name="Lapidus A."/>
            <person name="Glavina del Rio T."/>
            <person name="Dalin E."/>
            <person name="Tice H."/>
            <person name="Bruce D."/>
            <person name="Goodwin L."/>
            <person name="Pitluck S."/>
            <person name="Larimer F."/>
            <person name="Land M.L."/>
            <person name="Hauser L."/>
            <person name="Muyzer G."/>
        </authorList>
    </citation>
    <scope>NUCLEOTIDE SEQUENCE [LARGE SCALE GENOMIC DNA]</scope>
    <source>
        <strain evidence="11 12">AHT 1</strain>
    </source>
</reference>
<comment type="function">
    <text evidence="8">Involved in the biosynthesis of isopentenyl diphosphate (IPP) and dimethylallyl diphosphate (DMAPP), two major building blocks of isoprenoid compounds. Catalyzes the conversion of 4-diphosphocytidyl-2-C-methyl-D-erythritol 2-phosphate (CDP-ME2P) to 2-C-methyl-D-erythritol 2,4-cyclodiphosphate (ME-CPP) with a corresponding release of cytidine 5-monophosphate (CMP).</text>
</comment>
<evidence type="ECO:0000256" key="9">
    <source>
        <dbReference type="RuleBase" id="RU004395"/>
    </source>
</evidence>
<keyword evidence="12" id="KW-1185">Reference proteome</keyword>
<evidence type="ECO:0000313" key="12">
    <source>
        <dbReference type="Proteomes" id="UP000006443"/>
    </source>
</evidence>
<dbReference type="HAMAP" id="MF_00107">
    <property type="entry name" value="IspF"/>
    <property type="match status" value="1"/>
</dbReference>
<dbReference type="UniPathway" id="UPA00056">
    <property type="reaction ID" value="UER00095"/>
</dbReference>
<evidence type="ECO:0000256" key="5">
    <source>
        <dbReference type="ARBA" id="ARBA00022723"/>
    </source>
</evidence>
<evidence type="ECO:0000256" key="3">
    <source>
        <dbReference type="ARBA" id="ARBA00008480"/>
    </source>
</evidence>
<dbReference type="AlphaFoldDB" id="C0GIM3"/>
<dbReference type="GO" id="GO:0046872">
    <property type="term" value="F:metal ion binding"/>
    <property type="evidence" value="ECO:0007669"/>
    <property type="project" value="UniProtKB-KW"/>
</dbReference>
<organism evidence="11 12">
    <name type="scientific">Dethiobacter alkaliphilus AHT 1</name>
    <dbReference type="NCBI Taxonomy" id="555088"/>
    <lineage>
        <taxon>Bacteria</taxon>
        <taxon>Bacillati</taxon>
        <taxon>Bacillota</taxon>
        <taxon>Dethiobacteria</taxon>
        <taxon>Dethiobacterales</taxon>
        <taxon>Dethiobacteraceae</taxon>
        <taxon>Dethiobacter</taxon>
    </lineage>
</organism>
<dbReference type="PANTHER" id="PTHR43181">
    <property type="entry name" value="2-C-METHYL-D-ERYTHRITOL 2,4-CYCLODIPHOSPHATE SYNTHASE, CHLOROPLASTIC"/>
    <property type="match status" value="1"/>
</dbReference>
<feature type="binding site" evidence="8">
    <location>
        <position position="139"/>
    </location>
    <ligand>
        <name>4-CDP-2-C-methyl-D-erythritol 2-phosphate</name>
        <dbReference type="ChEBI" id="CHEBI:57919"/>
    </ligand>
</feature>
<dbReference type="InterPro" id="IPR020555">
    <property type="entry name" value="MECDP_synthase_CS"/>
</dbReference>
<evidence type="ECO:0000256" key="8">
    <source>
        <dbReference type="HAMAP-Rule" id="MF_00107"/>
    </source>
</evidence>
<dbReference type="RefSeq" id="WP_008517610.1">
    <property type="nucleotide sequence ID" value="NZ_ACJM01000012.1"/>
</dbReference>
<keyword evidence="5 8" id="KW-0479">Metal-binding</keyword>